<dbReference type="EMBL" id="JBHLSW010000003">
    <property type="protein sequence ID" value="MFC0632808.1"/>
    <property type="molecule type" value="Genomic_DNA"/>
</dbReference>
<reference evidence="3 4" key="1">
    <citation type="submission" date="2024-09" db="EMBL/GenBank/DDBJ databases">
        <authorList>
            <person name="Sun Q."/>
            <person name="Mori K."/>
        </authorList>
    </citation>
    <scope>NUCLEOTIDE SEQUENCE [LARGE SCALE GENOMIC DNA]</scope>
    <source>
        <strain evidence="3 4">NCAIM B.02621</strain>
    </source>
</reference>
<feature type="chain" id="PRO_5046162439" evidence="1">
    <location>
        <begin position="31"/>
        <end position="203"/>
    </location>
</feature>
<dbReference type="InterPro" id="IPR050570">
    <property type="entry name" value="Cell_wall_metabolism_enzyme"/>
</dbReference>
<feature type="domain" description="M23ase beta-sheet core" evidence="2">
    <location>
        <begin position="92"/>
        <end position="187"/>
    </location>
</feature>
<dbReference type="EC" id="3.4.24.-" evidence="3"/>
<dbReference type="Gene3D" id="2.70.70.10">
    <property type="entry name" value="Glucose Permease (Domain IIA)"/>
    <property type="match status" value="1"/>
</dbReference>
<dbReference type="CDD" id="cd12797">
    <property type="entry name" value="M23_peptidase"/>
    <property type="match status" value="1"/>
</dbReference>
<dbReference type="PANTHER" id="PTHR21666:SF270">
    <property type="entry name" value="MUREIN HYDROLASE ACTIVATOR ENVC"/>
    <property type="match status" value="1"/>
</dbReference>
<keyword evidence="4" id="KW-1185">Reference proteome</keyword>
<comment type="caution">
    <text evidence="3">The sequence shown here is derived from an EMBL/GenBank/DDBJ whole genome shotgun (WGS) entry which is preliminary data.</text>
</comment>
<dbReference type="Proteomes" id="UP001589906">
    <property type="component" value="Unassembled WGS sequence"/>
</dbReference>
<gene>
    <name evidence="3" type="ORF">ACFFGE_02825</name>
</gene>
<dbReference type="PANTHER" id="PTHR21666">
    <property type="entry name" value="PEPTIDASE-RELATED"/>
    <property type="match status" value="1"/>
</dbReference>
<proteinExistence type="predicted"/>
<organism evidence="3 4">
    <name type="scientific">Brevundimonas balnearis</name>
    <dbReference type="NCBI Taxonomy" id="1572858"/>
    <lineage>
        <taxon>Bacteria</taxon>
        <taxon>Pseudomonadati</taxon>
        <taxon>Pseudomonadota</taxon>
        <taxon>Alphaproteobacteria</taxon>
        <taxon>Caulobacterales</taxon>
        <taxon>Caulobacteraceae</taxon>
        <taxon>Brevundimonas</taxon>
    </lineage>
</organism>
<keyword evidence="3" id="KW-0378">Hydrolase</keyword>
<evidence type="ECO:0000259" key="2">
    <source>
        <dbReference type="Pfam" id="PF01551"/>
    </source>
</evidence>
<feature type="signal peptide" evidence="1">
    <location>
        <begin position="1"/>
        <end position="30"/>
    </location>
</feature>
<sequence>MRFFTPAVRSSIVHLTHAAVLLGVGVMAAAAGPVSVDESAVIETAPAPAPVVAMAQPAGPVLATLTFAAPVAHPVNSRFGVRHLAGEAAPRRHEGVDFAAPTGTPVTASAEGEVVRTGYEPSGYGRFIEVEHANGMRTFYAHLSRVDVRRGDRVLQGERIGRVGSTGYSTGPHLHFEVRRNGGKLNPERVMGESYVVRLETSA</sequence>
<name>A0ABV6R2D5_9CAUL</name>
<accession>A0ABV6R2D5</accession>
<evidence type="ECO:0000313" key="4">
    <source>
        <dbReference type="Proteomes" id="UP001589906"/>
    </source>
</evidence>
<dbReference type="Pfam" id="PF01551">
    <property type="entry name" value="Peptidase_M23"/>
    <property type="match status" value="1"/>
</dbReference>
<dbReference type="GO" id="GO:0016787">
    <property type="term" value="F:hydrolase activity"/>
    <property type="evidence" value="ECO:0007669"/>
    <property type="project" value="UniProtKB-KW"/>
</dbReference>
<protein>
    <submittedName>
        <fullName evidence="3">M23 family metallopeptidase</fullName>
        <ecNumber evidence="3">3.4.24.-</ecNumber>
    </submittedName>
</protein>
<keyword evidence="1" id="KW-0732">Signal</keyword>
<dbReference type="RefSeq" id="WP_376834089.1">
    <property type="nucleotide sequence ID" value="NZ_JBHLSW010000003.1"/>
</dbReference>
<evidence type="ECO:0000313" key="3">
    <source>
        <dbReference type="EMBL" id="MFC0632808.1"/>
    </source>
</evidence>
<dbReference type="InterPro" id="IPR011055">
    <property type="entry name" value="Dup_hybrid_motif"/>
</dbReference>
<dbReference type="SUPFAM" id="SSF51261">
    <property type="entry name" value="Duplicated hybrid motif"/>
    <property type="match status" value="1"/>
</dbReference>
<evidence type="ECO:0000256" key="1">
    <source>
        <dbReference type="SAM" id="SignalP"/>
    </source>
</evidence>
<dbReference type="InterPro" id="IPR016047">
    <property type="entry name" value="M23ase_b-sheet_dom"/>
</dbReference>